<proteinExistence type="predicted"/>
<dbReference type="InterPro" id="IPR012340">
    <property type="entry name" value="NA-bd_OB-fold"/>
</dbReference>
<evidence type="ECO:0000313" key="3">
    <source>
        <dbReference type="Proteomes" id="UP001187682"/>
    </source>
</evidence>
<feature type="compositionally biased region" description="Pro residues" evidence="1">
    <location>
        <begin position="41"/>
        <end position="58"/>
    </location>
</feature>
<feature type="region of interest" description="Disordered" evidence="1">
    <location>
        <begin position="31"/>
        <end position="60"/>
    </location>
</feature>
<comment type="caution">
    <text evidence="2">The sequence shown here is derived from an EMBL/GenBank/DDBJ whole genome shotgun (WGS) entry which is preliminary data.</text>
</comment>
<evidence type="ECO:0000256" key="1">
    <source>
        <dbReference type="SAM" id="MobiDB-lite"/>
    </source>
</evidence>
<dbReference type="EMBL" id="ONZQ02000011">
    <property type="protein sequence ID" value="SPO04931.1"/>
    <property type="molecule type" value="Genomic_DNA"/>
</dbReference>
<feature type="region of interest" description="Disordered" evidence="1">
    <location>
        <begin position="168"/>
        <end position="192"/>
    </location>
</feature>
<accession>A0AAE8N1Z0</accession>
<dbReference type="AlphaFoldDB" id="A0AAE8N1Z0"/>
<evidence type="ECO:0000313" key="2">
    <source>
        <dbReference type="EMBL" id="SPO04931.1"/>
    </source>
</evidence>
<dbReference type="SUPFAM" id="SSF50249">
    <property type="entry name" value="Nucleic acid-binding proteins"/>
    <property type="match status" value="1"/>
</dbReference>
<dbReference type="Proteomes" id="UP001187682">
    <property type="component" value="Unassembled WGS sequence"/>
</dbReference>
<name>A0AAE8N1Z0_9PEZI</name>
<protein>
    <submittedName>
        <fullName evidence="2">Uncharacterized protein</fullName>
    </submittedName>
</protein>
<reference evidence="2" key="1">
    <citation type="submission" date="2018-03" db="EMBL/GenBank/DDBJ databases">
        <authorList>
            <person name="Guldener U."/>
        </authorList>
    </citation>
    <scope>NUCLEOTIDE SEQUENCE</scope>
</reference>
<dbReference type="Gene3D" id="2.40.50.140">
    <property type="entry name" value="Nucleic acid-binding proteins"/>
    <property type="match status" value="1"/>
</dbReference>
<gene>
    <name evidence="2" type="ORF">DNG_07616</name>
</gene>
<organism evidence="2 3">
    <name type="scientific">Cephalotrichum gorgonifer</name>
    <dbReference type="NCBI Taxonomy" id="2041049"/>
    <lineage>
        <taxon>Eukaryota</taxon>
        <taxon>Fungi</taxon>
        <taxon>Dikarya</taxon>
        <taxon>Ascomycota</taxon>
        <taxon>Pezizomycotina</taxon>
        <taxon>Sordariomycetes</taxon>
        <taxon>Hypocreomycetidae</taxon>
        <taxon>Microascales</taxon>
        <taxon>Microascaceae</taxon>
        <taxon>Cephalotrichum</taxon>
    </lineage>
</organism>
<sequence length="357" mass="38024">MPKLIILAGAPEASALNWSLPLHDTLTHPLTSLLRSGSPTAPAPHDPHPPAPSLPPTVPAWRSIPLEKAPLRTGFTQYLPASDAPLFPSFLRPQFASSQDPSPYSLSGQAEVEDEDELSSFYEYSLAAHDSSSTSQLGPGTGLGLDGCDDTSFLSDYSVAPSLDPGIAAPPTDLSSLRPPPGIGGRDVRPDPSRPVTLLVGVISLEPRTLQTRFGEREVVEALVGDDTRSAFRLTFWLGAPGAVSRLALEVRALRLGDVVLVRGVAVGCFRGRVCGQSVAGGMGTRVFLLFGEGSDAEGGEPRGHYSREDMVTRREVHPQLGKTRRVRRWMRGVDAEAGGAPRAGEVVDNMPNDTLE</sequence>
<keyword evidence="3" id="KW-1185">Reference proteome</keyword>
<feature type="compositionally biased region" description="Low complexity" evidence="1">
    <location>
        <begin position="31"/>
        <end position="40"/>
    </location>
</feature>